<dbReference type="EMBL" id="LXQA010702744">
    <property type="protein sequence ID" value="MCI66808.1"/>
    <property type="molecule type" value="Genomic_DNA"/>
</dbReference>
<reference evidence="1 2" key="1">
    <citation type="journal article" date="2018" name="Front. Plant Sci.">
        <title>Red Clover (Trifolium pratense) and Zigzag Clover (T. medium) - A Picture of Genomic Similarities and Differences.</title>
        <authorList>
            <person name="Dluhosova J."/>
            <person name="Istvanek J."/>
            <person name="Nedelnik J."/>
            <person name="Repkova J."/>
        </authorList>
    </citation>
    <scope>NUCLEOTIDE SEQUENCE [LARGE SCALE GENOMIC DNA]</scope>
    <source>
        <strain evidence="2">cv. 10/8</strain>
        <tissue evidence="1">Leaf</tissue>
    </source>
</reference>
<comment type="caution">
    <text evidence="1">The sequence shown here is derived from an EMBL/GenBank/DDBJ whole genome shotgun (WGS) entry which is preliminary data.</text>
</comment>
<sequence length="58" mass="6561">VQALRFTLAASFLSSGNFPVFKNWSTGVIQLSLLMSHMRKTSEVFSMLGFDRVSWMSD</sequence>
<keyword evidence="2" id="KW-1185">Reference proteome</keyword>
<feature type="non-terminal residue" evidence="1">
    <location>
        <position position="1"/>
    </location>
</feature>
<dbReference type="AlphaFoldDB" id="A0A392U129"/>
<name>A0A392U129_9FABA</name>
<evidence type="ECO:0000313" key="1">
    <source>
        <dbReference type="EMBL" id="MCI66808.1"/>
    </source>
</evidence>
<dbReference type="Proteomes" id="UP000265520">
    <property type="component" value="Unassembled WGS sequence"/>
</dbReference>
<evidence type="ECO:0000313" key="2">
    <source>
        <dbReference type="Proteomes" id="UP000265520"/>
    </source>
</evidence>
<protein>
    <submittedName>
        <fullName evidence="1">Uncharacterized protein</fullName>
    </submittedName>
</protein>
<proteinExistence type="predicted"/>
<organism evidence="1 2">
    <name type="scientific">Trifolium medium</name>
    <dbReference type="NCBI Taxonomy" id="97028"/>
    <lineage>
        <taxon>Eukaryota</taxon>
        <taxon>Viridiplantae</taxon>
        <taxon>Streptophyta</taxon>
        <taxon>Embryophyta</taxon>
        <taxon>Tracheophyta</taxon>
        <taxon>Spermatophyta</taxon>
        <taxon>Magnoliopsida</taxon>
        <taxon>eudicotyledons</taxon>
        <taxon>Gunneridae</taxon>
        <taxon>Pentapetalae</taxon>
        <taxon>rosids</taxon>
        <taxon>fabids</taxon>
        <taxon>Fabales</taxon>
        <taxon>Fabaceae</taxon>
        <taxon>Papilionoideae</taxon>
        <taxon>50 kb inversion clade</taxon>
        <taxon>NPAAA clade</taxon>
        <taxon>Hologalegina</taxon>
        <taxon>IRL clade</taxon>
        <taxon>Trifolieae</taxon>
        <taxon>Trifolium</taxon>
    </lineage>
</organism>
<accession>A0A392U129</accession>